<dbReference type="AlphaFoldDB" id="A0A1W9KVG8"/>
<proteinExistence type="predicted"/>
<dbReference type="PANTHER" id="PTHR42951:SF20">
    <property type="entry name" value="BETA LACTAMASE"/>
    <property type="match status" value="1"/>
</dbReference>
<dbReference type="InterPro" id="IPR036866">
    <property type="entry name" value="RibonucZ/Hydroxyglut_hydro"/>
</dbReference>
<dbReference type="PANTHER" id="PTHR42951">
    <property type="entry name" value="METALLO-BETA-LACTAMASE DOMAIN-CONTAINING"/>
    <property type="match status" value="1"/>
</dbReference>
<dbReference type="InterPro" id="IPR050855">
    <property type="entry name" value="NDM-1-like"/>
</dbReference>
<evidence type="ECO:0000313" key="4">
    <source>
        <dbReference type="Proteomes" id="UP000192505"/>
    </source>
</evidence>
<comment type="caution">
    <text evidence="3">The sequence shown here is derived from an EMBL/GenBank/DDBJ whole genome shotgun (WGS) entry which is preliminary data.</text>
</comment>
<keyword evidence="1" id="KW-0732">Signal</keyword>
<sequence>MRAGVVALGLGFGTWAGAASDGLPPMEVQKVGKDVYFVQGQSGAASSANAGFISNAGAVATGEGLVVFDTLGTPALGAKMRQLIEAASGEKVKILVVSHYHADHFYGIQSFAGPGVEIIAHPTSVVVFKGDNTTRRLEQRRQDLFPWVSDDTHLILASRMARITPTQNETFKLGRYHFTLIDGLGAHAPDDMMMRVEELGVLFTGDLFFTGRVPFVGDADPKLWLKGLQRMTETPPKVAIPGHGAVSYAPEKDIELTRRYLSYLSEQMAEAVANMQSFEEAYEAIDWSEFKDLPAFSLANRLNAVGAYLNAEKDALKQK</sequence>
<accession>A0A1W9KVG8</accession>
<dbReference type="SUPFAM" id="SSF56281">
    <property type="entry name" value="Metallo-hydrolase/oxidoreductase"/>
    <property type="match status" value="1"/>
</dbReference>
<evidence type="ECO:0000313" key="3">
    <source>
        <dbReference type="EMBL" id="OQW88528.1"/>
    </source>
</evidence>
<gene>
    <name evidence="3" type="ORF">BWK72_09180</name>
</gene>
<dbReference type="InterPro" id="IPR001279">
    <property type="entry name" value="Metallo-B-lactamas"/>
</dbReference>
<feature type="domain" description="Metallo-beta-lactamase" evidence="2">
    <location>
        <begin position="53"/>
        <end position="243"/>
    </location>
</feature>
<dbReference type="EMBL" id="MTEI01000004">
    <property type="protein sequence ID" value="OQW88528.1"/>
    <property type="molecule type" value="Genomic_DNA"/>
</dbReference>
<feature type="signal peptide" evidence="1">
    <location>
        <begin position="1"/>
        <end position="18"/>
    </location>
</feature>
<dbReference type="Pfam" id="PF00753">
    <property type="entry name" value="Lactamase_B"/>
    <property type="match status" value="1"/>
</dbReference>
<organism evidence="3 4">
    <name type="scientific">Rhodoferax ferrireducens</name>
    <dbReference type="NCBI Taxonomy" id="192843"/>
    <lineage>
        <taxon>Bacteria</taxon>
        <taxon>Pseudomonadati</taxon>
        <taxon>Pseudomonadota</taxon>
        <taxon>Betaproteobacteria</taxon>
        <taxon>Burkholderiales</taxon>
        <taxon>Comamonadaceae</taxon>
        <taxon>Rhodoferax</taxon>
    </lineage>
</organism>
<dbReference type="Proteomes" id="UP000192505">
    <property type="component" value="Unassembled WGS sequence"/>
</dbReference>
<dbReference type="Gene3D" id="3.60.15.10">
    <property type="entry name" value="Ribonuclease Z/Hydroxyacylglutathione hydrolase-like"/>
    <property type="match status" value="1"/>
</dbReference>
<evidence type="ECO:0000259" key="2">
    <source>
        <dbReference type="SMART" id="SM00849"/>
    </source>
</evidence>
<feature type="chain" id="PRO_5012868421" description="Metallo-beta-lactamase domain-containing protein" evidence="1">
    <location>
        <begin position="19"/>
        <end position="319"/>
    </location>
</feature>
<reference evidence="3 4" key="1">
    <citation type="submission" date="2017-01" db="EMBL/GenBank/DDBJ databases">
        <title>Novel large sulfur bacteria in the metagenomes of groundwater-fed chemosynthetic microbial mats in the Lake Huron basin.</title>
        <authorList>
            <person name="Sharrar A.M."/>
            <person name="Flood B.E."/>
            <person name="Bailey J.V."/>
            <person name="Jones D.S."/>
            <person name="Biddanda B."/>
            <person name="Ruberg S.A."/>
            <person name="Marcus D.N."/>
            <person name="Dick G.J."/>
        </authorList>
    </citation>
    <scope>NUCLEOTIDE SEQUENCE [LARGE SCALE GENOMIC DNA]</scope>
    <source>
        <strain evidence="3">A7</strain>
    </source>
</reference>
<protein>
    <recommendedName>
        <fullName evidence="2">Metallo-beta-lactamase domain-containing protein</fullName>
    </recommendedName>
</protein>
<dbReference type="CDD" id="cd16282">
    <property type="entry name" value="metallo-hydrolase-like_MBL-fold"/>
    <property type="match status" value="1"/>
</dbReference>
<name>A0A1W9KVG8_9BURK</name>
<evidence type="ECO:0000256" key="1">
    <source>
        <dbReference type="SAM" id="SignalP"/>
    </source>
</evidence>
<dbReference type="SMART" id="SM00849">
    <property type="entry name" value="Lactamase_B"/>
    <property type="match status" value="1"/>
</dbReference>